<sequence>MVIFFRRFNISQQVQINAVQIFASDLTGSSTIMQSPLLIQSANVPDSSKSDHRYQSSLIVDYPLLVQRGQVSGQPPIAHVQQYERACPAPTTTLNRPLGVDAVYYRDYPLLAQRGQVSGQPPITHVQPYRRACAVPTAALDQPLGVNAVCYRPTVDVPVVSQYHASATFSPKDISLVHTHASYSNQPISEFISNNCGNWTLALDVPIPEDLVQPTLTSLSYTVKYSTANDHLACVVRSNILLATTESEELGDKKTSEATAMCLSSVLGIKANDLENQWNHFVDRQEIPVNARIVENSHLYLQIHISEYPTVTMLRSLSMDVFATWLDEDEEKCLLQKRQEAEAKKVADELKAKEEQARKAAEKQVGSAADEKMQEKIQKALDRLPKERKCPQGYAWVQNPTGFKCAAGGHSISWEELNQLTGSGN</sequence>
<protein>
    <submittedName>
        <fullName evidence="2">Uncharacterized protein</fullName>
    </submittedName>
</protein>
<keyword evidence="3" id="KW-1185">Reference proteome</keyword>
<dbReference type="GeneID" id="64603135"/>
<dbReference type="AlphaFoldDB" id="A0A9P7AM44"/>
<proteinExistence type="predicted"/>
<dbReference type="Proteomes" id="UP000719766">
    <property type="component" value="Unassembled WGS sequence"/>
</dbReference>
<accession>A0A9P7AM44</accession>
<evidence type="ECO:0000313" key="2">
    <source>
        <dbReference type="EMBL" id="KAG1792191.1"/>
    </source>
</evidence>
<feature type="coiled-coil region" evidence="1">
    <location>
        <begin position="336"/>
        <end position="371"/>
    </location>
</feature>
<evidence type="ECO:0000256" key="1">
    <source>
        <dbReference type="SAM" id="Coils"/>
    </source>
</evidence>
<keyword evidence="1" id="KW-0175">Coiled coil</keyword>
<organism evidence="2 3">
    <name type="scientific">Suillus plorans</name>
    <dbReference type="NCBI Taxonomy" id="116603"/>
    <lineage>
        <taxon>Eukaryota</taxon>
        <taxon>Fungi</taxon>
        <taxon>Dikarya</taxon>
        <taxon>Basidiomycota</taxon>
        <taxon>Agaricomycotina</taxon>
        <taxon>Agaricomycetes</taxon>
        <taxon>Agaricomycetidae</taxon>
        <taxon>Boletales</taxon>
        <taxon>Suillineae</taxon>
        <taxon>Suillaceae</taxon>
        <taxon>Suillus</taxon>
    </lineage>
</organism>
<dbReference type="EMBL" id="JABBWE010000038">
    <property type="protein sequence ID" value="KAG1792191.1"/>
    <property type="molecule type" value="Genomic_DNA"/>
</dbReference>
<dbReference type="OrthoDB" id="2423195at2759"/>
<comment type="caution">
    <text evidence="2">The sequence shown here is derived from an EMBL/GenBank/DDBJ whole genome shotgun (WGS) entry which is preliminary data.</text>
</comment>
<dbReference type="RefSeq" id="XP_041158859.1">
    <property type="nucleotide sequence ID" value="XM_041309371.1"/>
</dbReference>
<evidence type="ECO:0000313" key="3">
    <source>
        <dbReference type="Proteomes" id="UP000719766"/>
    </source>
</evidence>
<gene>
    <name evidence="2" type="ORF">HD556DRAFT_1528100</name>
</gene>
<name>A0A9P7AM44_9AGAM</name>
<reference evidence="2" key="1">
    <citation type="journal article" date="2020" name="New Phytol.">
        <title>Comparative genomics reveals dynamic genome evolution in host specialist ectomycorrhizal fungi.</title>
        <authorList>
            <person name="Lofgren L.A."/>
            <person name="Nguyen N.H."/>
            <person name="Vilgalys R."/>
            <person name="Ruytinx J."/>
            <person name="Liao H.L."/>
            <person name="Branco S."/>
            <person name="Kuo A."/>
            <person name="LaButti K."/>
            <person name="Lipzen A."/>
            <person name="Andreopoulos W."/>
            <person name="Pangilinan J."/>
            <person name="Riley R."/>
            <person name="Hundley H."/>
            <person name="Na H."/>
            <person name="Barry K."/>
            <person name="Grigoriev I.V."/>
            <person name="Stajich J.E."/>
            <person name="Kennedy P.G."/>
        </authorList>
    </citation>
    <scope>NUCLEOTIDE SEQUENCE</scope>
    <source>
        <strain evidence="2">S12</strain>
    </source>
</reference>